<comment type="function">
    <text evidence="1">May play a role in microtubule-mediated transport or vesicle function.</text>
</comment>
<keyword evidence="5" id="KW-0963">Cytoplasm</keyword>
<dbReference type="OrthoDB" id="10065698at2759"/>
<organism evidence="10">
    <name type="scientific">Hymenolepis diminuta</name>
    <name type="common">Rat tapeworm</name>
    <dbReference type="NCBI Taxonomy" id="6216"/>
    <lineage>
        <taxon>Eukaryota</taxon>
        <taxon>Metazoa</taxon>
        <taxon>Spiralia</taxon>
        <taxon>Lophotrochozoa</taxon>
        <taxon>Platyhelminthes</taxon>
        <taxon>Cestoda</taxon>
        <taxon>Eucestoda</taxon>
        <taxon>Cyclophyllidea</taxon>
        <taxon>Hymenolepididae</taxon>
        <taxon>Hymenolepis</taxon>
    </lineage>
</organism>
<feature type="compositionally biased region" description="Acidic residues" evidence="7">
    <location>
        <begin position="498"/>
        <end position="507"/>
    </location>
</feature>
<dbReference type="InterPro" id="IPR048413">
    <property type="entry name" value="Htt_C-HEAT_rpt"/>
</dbReference>
<dbReference type="GO" id="GO:0005634">
    <property type="term" value="C:nucleus"/>
    <property type="evidence" value="ECO:0007669"/>
    <property type="project" value="UniProtKB-SubCell"/>
</dbReference>
<sequence>MSYSSFEGRLLEVFSHLGMIKKDSSKENEEALMDLVVDIPKARLTKDVCQLTESFLAMQSLSPANALSYLSYVTGTLFELVSHPDPDVRMAADEGINQIVKLADIQLVQHVICEVFLEIKRSLHARSLTSALRKFSASIGRINPKKRRLIRSMNTHFFFSRIYAVNILPVLSGLINREEEMVWECFAETIEPIAIFIFPHTSQQELITLLLKGLLEKLESEKNYIRRSAATILASSVVHSRLPHELSYLLIQQLISRISVLKQRFLFKDSKTSSSSAAGLQGCLWGLRNIASLYSRIPTSALVKGQLKSIGRPLPTEYLSAPLVALDALGTAKDFFSWARESLEFFWWSVVRLICLQLACRNYQTAKNASSYVMVCTASLECLLEVLSSTPAGSTPTELPNDFQSTLRAFCGVKRLPSTSSLLHLDGYDSSFEASDADDGSSVASQSLNLSSSRVVEREGETVSLVKRNLLPITSNKTNQIDKESVALDDPSSPSIEMSDETDSEDESGIFATSSMHGCLGLFAERFGLIPGTKISARASAQSLAVACLAKLTLTLPPKVFFEPLRHEDGSKESCTGVDVALHLTHHSDPQVRGNACLLIGNLLRSTVTHALADQSLKLDFHLRNEIFRLMSSLDDLLTSEKSGITFRMGLKAMRYCANAVLHLPALVDQVTMEKHQPDASIRLVECLSSHLVDCARHSYRLVRRETMLFICDLDWDQFEHLERVWFGLHRKGVLKRLVTATPLSTIAWNECLRLFADADRSLGKEAFRALLALAKKTPSVDFKGTVLNSVGLESLDIGAASLFDHSALTGQSPVSSELPLIQDEVISDVSSFFDDLRSVAKDLPVDLRFSAVPTIPLGHSPKSLIPNKRDRRRRWKNQIIGIHRLFRELVDSLLELSPVCDTAENRSMMNSIISGLAELVGRAPITLYHYLWYSPSPIPRSFDIDNDPDNAGIPPARLALQHYQRRPKMALLLWHCISQLSISPLALTDLELQTQLLILASGCALRWGVSSLMEGSIVAGGTMELHPEHAFTRASGALLTHVIRLLAIFWHVFKDVKPSASSSASAILSNLPGGAGANSAVPIAVAPIGVSSANVSPVVMTTTNQSGNQAKSKSIFGIQFIQTTETEEEESKLVIGSRETRGFFADSMEYMQLYTTIKASFETYKSSFADHATRDRTIDLLGSTLNAFSRLTEVLRFAEVVSWVEEVLVYLEAAFTWAPNLVLNAAINLLRALFGTNLSSIWNTELSSKFHAVFDFETPATSETDSLDEHIRQLCNTHFENAAQIRFCNAIGRSFLDWMNSARQSHQPAMLRPESLPANIQQPNLAYYIRLFEPLVLQSIHQYHLHTEAAVQAKILQILTVLIELGVNYAQLDEEFRFLKTLMAQCESLQHSNATASYNHQTSSKNVSELVSSLFKFFIVLTYERKSSASSTLEAKTVLTLSEVVHLAEVLAAGGVDVDSFVVPALAPLIIDIYVRRGARYHSALRINVLNSPQEKLSDLNAQLLKDLHDWTAHREVMLRFLLPKFIQYPKTFDFLCVALEDASLTDTVLKVTFESGESSLAYRNATEILGHFLSGLADCSLILDCCGDVDACLRLVKRLASPPWPTATSLQQLQRWMSCKLVCLRFLLLLALKQPSNLLPALRDFGNCGQSDPRAVLFDHLLDYLTTISEAILDHLSSSLDDIFVSSTESRSTTFLGQLLLAFQLDILTLSRLHAFSTAGIPIEKIQHLDAILSTYGRFKPLVPILWHQLRAEFFQIPVENYIQLTSYHRNCVCVRRVTFLLRSRIKNNGYTNPPDIDLLDTMKLSELNDLILSVGDTKQRLELLKKIISTTVLRFETAVAPSYALPQVKILRVLSLIISNLIDQEWEIDNLKSLLLDLTASFEKWLDIKPRNLLFGLPAIRKELEFVLINCLLGVENLKLDEFPEHLETFLTSLDPSKTSRIFFTAELPKALTKMLNRLSKNVFKQETPSLSAKDMIAASLSNALNVCCKDGGRLAARLIQSNPHFELATDLPPRFLQHVIRLAFVASMKRFSSDASGAFEADPLWEEGKEILFKKLSVLNEIQNEMDPIKQRQLVGLAAATIDFLILSTRLPLPSASTDEEIETMRALLQKLMQIFIRIINGDSDAPLLNTFDLPLLTLRLAIVLISSTNGKIQDFAEFPLETFVQFAETLDIAASLSEPRTLVPCRTSHSDDPIIHRLRGLLVPKQPGIFRGSINAYTLTRFTEVLNSFAANAGAAGGAGGGIGDGHERSRVALASVFGLCRLCSLGGLYTNALGMGSTELSTQFSAFLISLCRRRDILLTLRQPSAFSDTADIGQIHDSDQNGSTSNGILQWNPDRVAEMDRDALAEASTWLLSLGWLDKTMFESTWTALLAICTPPQPSSLSRSSSSEDEDNPFLNSKEEQVEENHCRVLGINALTRLLLNAAHRPKPGDPMNSSPTHQPRLSMPPQFMHTQIGGRISHVMGCLDQETRSWFCDIPPTRGVIGYDAGNSEGSLSWLSTNLDLGHPADLDSPANQVPIECLVKWMVHSPEPASFEADTIISCLQSLGLVHHAWLRPFEDHILSRVSETINTSTSSLNTTSQKSNSIGSRLSAITSPQALQRNKFTQLFKRGSKIISPGGQGDSLNRLPLAFGDSILLTGVLSPGEKVELPLTDIPKAESVSLDGSVEIALQETESVFRSRGECVVPSLAVLTAVVKSAVLCSDLFTTRGQFLWLIGCLQAVYQSLPRIEEEGCDFSTAPIYTWLTTGLARCTAVLEATMLPASTDIDISSFSDDPTTQTDHLRSSTTQAPQQHHSAPILLVNNLQAAVSIVAGAIGSTKSVALQDAGLRGAMDILQAALLLRATRHPALQQPALVNNPPTGSAMLNMLLLQVCLYLGNRLENLFESEVVLHKRWTETKDVPANLLRIGSTNAGSGMSKITASLVRNASVNIGSSNISARGANATLSRAADVTFKRRSPSEWAAERTSSHQCTVLATAFFIVEQFSPLAGSESTAISRMIIKLTDQLIQLAGTMLHDVQRDFTPPARLSLVFKSRFSETQASLVCADCVINSWVRGMQRLLLSGLISRDDCEALAKQATDRLINSNSNSLRLSSLNLLTTALYTLNAADFLARVSPDHPNGDSERQIDPDAILNSSTEYFTAMWQCLRGGNLLIVSSNSNSPYATPRVNPLEARCISLSLGSLLEDLGRCFLGLVSTNPTALGSLVNKAVSEVARRSGEQDGYLRLITSVLRELVMTLKRSSRKGGEVVQEWVLLALPSLLQQGIQEDQKGTSLRCHGYWVAAVCIILGNLNSPSTNSILNICMANLPLTDGCQQRETKRCQDLLLAACRSIPPADVFRGRLLEIIQKVGGSTALHKAFSES</sequence>
<reference evidence="8 9" key="2">
    <citation type="submission" date="2018-11" db="EMBL/GenBank/DDBJ databases">
        <authorList>
            <consortium name="Pathogen Informatics"/>
        </authorList>
    </citation>
    <scope>NUCLEOTIDE SEQUENCE [LARGE SCALE GENOMIC DNA]</scope>
</reference>
<dbReference type="STRING" id="6216.A0A158QF03"/>
<evidence type="ECO:0000256" key="5">
    <source>
        <dbReference type="ARBA" id="ARBA00022490"/>
    </source>
</evidence>
<evidence type="ECO:0000256" key="4">
    <source>
        <dbReference type="ARBA" id="ARBA00007153"/>
    </source>
</evidence>
<feature type="region of interest" description="Disordered" evidence="7">
    <location>
        <begin position="2383"/>
        <end position="2407"/>
    </location>
</feature>
<comment type="subcellular location">
    <subcellularLocation>
        <location evidence="3">Cytoplasm</location>
    </subcellularLocation>
    <subcellularLocation>
        <location evidence="2">Nucleus</location>
    </subcellularLocation>
</comment>
<dbReference type="PANTHER" id="PTHR10170:SF10">
    <property type="entry name" value="HUNTINGTIN"/>
    <property type="match status" value="1"/>
</dbReference>
<dbReference type="InterPro" id="IPR048411">
    <property type="entry name" value="Htt_N_HEAT_rpt-1"/>
</dbReference>
<dbReference type="Pfam" id="PF20926">
    <property type="entry name" value="Htt_N-HEAT_1"/>
    <property type="match status" value="1"/>
</dbReference>
<evidence type="ECO:0000313" key="9">
    <source>
        <dbReference type="Proteomes" id="UP000274504"/>
    </source>
</evidence>
<dbReference type="InterPro" id="IPR016024">
    <property type="entry name" value="ARM-type_fold"/>
</dbReference>
<dbReference type="PANTHER" id="PTHR10170">
    <property type="entry name" value="HUNTINGTON DISEASE PROTEIN"/>
    <property type="match status" value="1"/>
</dbReference>
<dbReference type="Gene3D" id="1.25.10.10">
    <property type="entry name" value="Leucine-rich Repeat Variant"/>
    <property type="match status" value="1"/>
</dbReference>
<dbReference type="GO" id="GO:0005737">
    <property type="term" value="C:cytoplasm"/>
    <property type="evidence" value="ECO:0007669"/>
    <property type="project" value="UniProtKB-SubCell"/>
</dbReference>
<keyword evidence="6" id="KW-0539">Nucleus</keyword>
<dbReference type="Proteomes" id="UP000274504">
    <property type="component" value="Unassembled WGS sequence"/>
</dbReference>
<dbReference type="InterPro" id="IPR011989">
    <property type="entry name" value="ARM-like"/>
</dbReference>
<dbReference type="Pfam" id="PF12372">
    <property type="entry name" value="Htt_N-HEAT"/>
    <property type="match status" value="1"/>
</dbReference>
<proteinExistence type="inferred from homology"/>
<feature type="region of interest" description="Disordered" evidence="7">
    <location>
        <begin position="481"/>
        <end position="507"/>
    </location>
</feature>
<evidence type="ECO:0000256" key="7">
    <source>
        <dbReference type="SAM" id="MobiDB-lite"/>
    </source>
</evidence>
<gene>
    <name evidence="8" type="ORF">HDID_LOCUS8137</name>
</gene>
<dbReference type="InterPro" id="IPR028426">
    <property type="entry name" value="Huntingtin_fam"/>
</dbReference>
<protein>
    <submittedName>
        <fullName evidence="10">Huntingtin</fullName>
    </submittedName>
</protein>
<dbReference type="WBParaSite" id="HDID_0000813901-mRNA-1">
    <property type="protein sequence ID" value="HDID_0000813901-mRNA-1"/>
    <property type="gene ID" value="HDID_0000813901"/>
</dbReference>
<reference evidence="10" key="1">
    <citation type="submission" date="2016-04" db="UniProtKB">
        <authorList>
            <consortium name="WormBaseParasite"/>
        </authorList>
    </citation>
    <scope>IDENTIFICATION</scope>
</reference>
<evidence type="ECO:0000256" key="1">
    <source>
        <dbReference type="ARBA" id="ARBA00002907"/>
    </source>
</evidence>
<accession>A0A158QF03</accession>
<dbReference type="SUPFAM" id="SSF48371">
    <property type="entry name" value="ARM repeat"/>
    <property type="match status" value="2"/>
</dbReference>
<evidence type="ECO:0000256" key="6">
    <source>
        <dbReference type="ARBA" id="ARBA00023242"/>
    </source>
</evidence>
<name>A0A158QF03_HYMDI</name>
<evidence type="ECO:0000256" key="3">
    <source>
        <dbReference type="ARBA" id="ARBA00004496"/>
    </source>
</evidence>
<dbReference type="InterPro" id="IPR024613">
    <property type="entry name" value="Huntingtin_N_HEAT_rpt-2"/>
</dbReference>
<dbReference type="Pfam" id="PF20927">
    <property type="entry name" value="Htt_C-HEAT"/>
    <property type="match status" value="1"/>
</dbReference>
<evidence type="ECO:0000313" key="8">
    <source>
        <dbReference type="EMBL" id="VDL60455.1"/>
    </source>
</evidence>
<evidence type="ECO:0000256" key="2">
    <source>
        <dbReference type="ARBA" id="ARBA00004123"/>
    </source>
</evidence>
<evidence type="ECO:0000313" key="10">
    <source>
        <dbReference type="WBParaSite" id="HDID_0000813901-mRNA-1"/>
    </source>
</evidence>
<dbReference type="EMBL" id="UYSG01011034">
    <property type="protein sequence ID" value="VDL60455.1"/>
    <property type="molecule type" value="Genomic_DNA"/>
</dbReference>
<comment type="similarity">
    <text evidence="4">Belongs to the huntingtin family.</text>
</comment>